<dbReference type="EMBL" id="ML734791">
    <property type="protein sequence ID" value="KAB8240050.1"/>
    <property type="molecule type" value="Genomic_DNA"/>
</dbReference>
<dbReference type="Proteomes" id="UP000325434">
    <property type="component" value="Unassembled WGS sequence"/>
</dbReference>
<name>A0A5N6GFU4_ASPFL</name>
<evidence type="ECO:0000256" key="1">
    <source>
        <dbReference type="SAM" id="Phobius"/>
    </source>
</evidence>
<organism evidence="2">
    <name type="scientific">Aspergillus flavus</name>
    <dbReference type="NCBI Taxonomy" id="5059"/>
    <lineage>
        <taxon>Eukaryota</taxon>
        <taxon>Fungi</taxon>
        <taxon>Dikarya</taxon>
        <taxon>Ascomycota</taxon>
        <taxon>Pezizomycotina</taxon>
        <taxon>Eurotiomycetes</taxon>
        <taxon>Eurotiomycetidae</taxon>
        <taxon>Eurotiales</taxon>
        <taxon>Aspergillaceae</taxon>
        <taxon>Aspergillus</taxon>
        <taxon>Aspergillus subgen. Circumdati</taxon>
    </lineage>
</organism>
<keyword evidence="1" id="KW-0472">Membrane</keyword>
<gene>
    <name evidence="2" type="ORF">BDV35DRAFT_374769</name>
</gene>
<sequence>MLLVSVSMYLFEKFLSHPVRKLLQFSWVPTPLIILCLLQPLLCYIQTSHQR</sequence>
<dbReference type="AlphaFoldDB" id="A0A5N6GFU4"/>
<feature type="non-terminal residue" evidence="2">
    <location>
        <position position="51"/>
    </location>
</feature>
<accession>A0A5N6GFU4</accession>
<proteinExistence type="predicted"/>
<feature type="transmembrane region" description="Helical" evidence="1">
    <location>
        <begin position="25"/>
        <end position="45"/>
    </location>
</feature>
<keyword evidence="1" id="KW-0812">Transmembrane</keyword>
<evidence type="ECO:0000313" key="2">
    <source>
        <dbReference type="EMBL" id="KAB8240050.1"/>
    </source>
</evidence>
<reference evidence="2" key="1">
    <citation type="submission" date="2019-04" db="EMBL/GenBank/DDBJ databases">
        <title>Friends and foes A comparative genomics study of 23 Aspergillus species from section Flavi.</title>
        <authorList>
            <consortium name="DOE Joint Genome Institute"/>
            <person name="Kjaerbolling I."/>
            <person name="Vesth T."/>
            <person name="Frisvad J.C."/>
            <person name="Nybo J.L."/>
            <person name="Theobald S."/>
            <person name="Kildgaard S."/>
            <person name="Isbrandt T."/>
            <person name="Kuo A."/>
            <person name="Sato A."/>
            <person name="Lyhne E.K."/>
            <person name="Kogle M.E."/>
            <person name="Wiebenga A."/>
            <person name="Kun R.S."/>
            <person name="Lubbers R.J."/>
            <person name="Makela M.R."/>
            <person name="Barry K."/>
            <person name="Chovatia M."/>
            <person name="Clum A."/>
            <person name="Daum C."/>
            <person name="Haridas S."/>
            <person name="He G."/>
            <person name="LaButti K."/>
            <person name="Lipzen A."/>
            <person name="Mondo S."/>
            <person name="Riley R."/>
            <person name="Salamov A."/>
            <person name="Simmons B.A."/>
            <person name="Magnuson J.K."/>
            <person name="Henrissat B."/>
            <person name="Mortensen U.H."/>
            <person name="Larsen T.O."/>
            <person name="Devries R.P."/>
            <person name="Grigoriev I.V."/>
            <person name="Machida M."/>
            <person name="Baker S.E."/>
            <person name="Andersen M.R."/>
        </authorList>
    </citation>
    <scope>NUCLEOTIDE SEQUENCE [LARGE SCALE GENOMIC DNA]</scope>
    <source>
        <strain evidence="2">CBS 121.62</strain>
    </source>
</reference>
<protein>
    <submittedName>
        <fullName evidence="2">Uncharacterized protein</fullName>
    </submittedName>
</protein>
<keyword evidence="1" id="KW-1133">Transmembrane helix</keyword>